<sequence>MAKNHFMFPKLNASYDVVMIFLLVVSSQLISAALGIRNFNSSDNMQKQRLLDGLSAATVMYSANKNGQPDGFKADVTATNLDPNFTSKRMVPNGSDPLHNR</sequence>
<evidence type="ECO:0000313" key="1">
    <source>
        <dbReference type="EMBL" id="ADE76336.1"/>
    </source>
</evidence>
<dbReference type="EMBL" id="BT122990">
    <property type="protein sequence ID" value="ADE76336.1"/>
    <property type="molecule type" value="mRNA"/>
</dbReference>
<dbReference type="AlphaFoldDB" id="D5A9W7"/>
<accession>D5A9W7</accession>
<name>D5A9W7_PICSI</name>
<organism evidence="1">
    <name type="scientific">Picea sitchensis</name>
    <name type="common">Sitka spruce</name>
    <name type="synonym">Pinus sitchensis</name>
    <dbReference type="NCBI Taxonomy" id="3332"/>
    <lineage>
        <taxon>Eukaryota</taxon>
        <taxon>Viridiplantae</taxon>
        <taxon>Streptophyta</taxon>
        <taxon>Embryophyta</taxon>
        <taxon>Tracheophyta</taxon>
        <taxon>Spermatophyta</taxon>
        <taxon>Pinopsida</taxon>
        <taxon>Pinidae</taxon>
        <taxon>Conifers I</taxon>
        <taxon>Pinales</taxon>
        <taxon>Pinaceae</taxon>
        <taxon>Picea</taxon>
    </lineage>
</organism>
<protein>
    <submittedName>
        <fullName evidence="1">Uncharacterized protein</fullName>
    </submittedName>
</protein>
<proteinExistence type="evidence at transcript level"/>
<reference evidence="1" key="1">
    <citation type="submission" date="2010-04" db="EMBL/GenBank/DDBJ databases">
        <authorList>
            <person name="Reid K.E."/>
            <person name="Liao N."/>
            <person name="Chan S."/>
            <person name="Docking R."/>
            <person name="Taylor G."/>
            <person name="Moore R."/>
            <person name="Mayo M."/>
            <person name="Munro S."/>
            <person name="King J."/>
            <person name="Yanchuk A."/>
            <person name="Holt R."/>
            <person name="Jones S."/>
            <person name="Marra M."/>
            <person name="Ritland C.E."/>
            <person name="Ritland K."/>
            <person name="Bohlmann J."/>
        </authorList>
    </citation>
    <scope>NUCLEOTIDE SEQUENCE</scope>
    <source>
        <tissue evidence="1">Bud</tissue>
    </source>
</reference>